<evidence type="ECO:0000313" key="2">
    <source>
        <dbReference type="Proteomes" id="UP000001396"/>
    </source>
</evidence>
<dbReference type="InParanoid" id="D3AYK5"/>
<dbReference type="Proteomes" id="UP000001396">
    <property type="component" value="Unassembled WGS sequence"/>
</dbReference>
<dbReference type="AlphaFoldDB" id="D3AYK5"/>
<comment type="caution">
    <text evidence="1">The sequence shown here is derived from an EMBL/GenBank/DDBJ whole genome shotgun (WGS) entry which is preliminary data.</text>
</comment>
<keyword evidence="2" id="KW-1185">Reference proteome</keyword>
<dbReference type="GeneID" id="31356795"/>
<reference evidence="1 2" key="1">
    <citation type="journal article" date="2011" name="Genome Res.">
        <title>Phylogeny-wide analysis of social amoeba genomes highlights ancient origins for complex intercellular communication.</title>
        <authorList>
            <person name="Heidel A.J."/>
            <person name="Lawal H.M."/>
            <person name="Felder M."/>
            <person name="Schilde C."/>
            <person name="Helps N.R."/>
            <person name="Tunggal B."/>
            <person name="Rivero F."/>
            <person name="John U."/>
            <person name="Schleicher M."/>
            <person name="Eichinger L."/>
            <person name="Platzer M."/>
            <person name="Noegel A.A."/>
            <person name="Schaap P."/>
            <person name="Gloeckner G."/>
        </authorList>
    </citation>
    <scope>NUCLEOTIDE SEQUENCE [LARGE SCALE GENOMIC DNA]</scope>
    <source>
        <strain evidence="2">ATCC 26659 / Pp 5 / PN500</strain>
    </source>
</reference>
<organism evidence="1 2">
    <name type="scientific">Heterostelium pallidum (strain ATCC 26659 / Pp 5 / PN500)</name>
    <name type="common">Cellular slime mold</name>
    <name type="synonym">Polysphondylium pallidum</name>
    <dbReference type="NCBI Taxonomy" id="670386"/>
    <lineage>
        <taxon>Eukaryota</taxon>
        <taxon>Amoebozoa</taxon>
        <taxon>Evosea</taxon>
        <taxon>Eumycetozoa</taxon>
        <taxon>Dictyostelia</taxon>
        <taxon>Acytosteliales</taxon>
        <taxon>Acytosteliaceae</taxon>
        <taxon>Heterostelium</taxon>
    </lineage>
</organism>
<dbReference type="RefSeq" id="XP_020438138.1">
    <property type="nucleotide sequence ID" value="XM_020572280.1"/>
</dbReference>
<proteinExistence type="predicted"/>
<gene>
    <name evidence="1" type="ORF">PPL_01265</name>
</gene>
<accession>D3AYK5</accession>
<sequence>MSYKLKPLDMWEIKDTKEWIEDFILDHPGSSKSDFDKLIVKGFYLNSYSYCTFCDLSPRFGSRINDVIQFWKKQSTDNITAKLNLIIDLDRKMLETIEINYQTKFENLTLKEEKLQQPKVSVFNKREHDLDEKVVGDDYYDNNNNNSSKKKKTNISPIDQDLKFEKPLLFKDYKFNK</sequence>
<name>D3AYK5_HETP5</name>
<dbReference type="EMBL" id="ADBJ01000004">
    <property type="protein sequence ID" value="EFA86032.1"/>
    <property type="molecule type" value="Genomic_DNA"/>
</dbReference>
<evidence type="ECO:0000313" key="1">
    <source>
        <dbReference type="EMBL" id="EFA86032.1"/>
    </source>
</evidence>
<protein>
    <submittedName>
        <fullName evidence="1">Uncharacterized protein</fullName>
    </submittedName>
</protein>